<evidence type="ECO:0000313" key="3">
    <source>
        <dbReference type="Proteomes" id="UP000769157"/>
    </source>
</evidence>
<dbReference type="EMBL" id="JAEUBE010000183">
    <property type="protein sequence ID" value="KAH3667460.1"/>
    <property type="molecule type" value="Genomic_DNA"/>
</dbReference>
<gene>
    <name evidence="2" type="ORF">OGAPHI_003109</name>
</gene>
<reference evidence="2" key="2">
    <citation type="submission" date="2021-01" db="EMBL/GenBank/DDBJ databases">
        <authorList>
            <person name="Schikora-Tamarit M.A."/>
        </authorList>
    </citation>
    <scope>NUCLEOTIDE SEQUENCE</scope>
    <source>
        <strain evidence="2">CBS6075</strain>
    </source>
</reference>
<dbReference type="Proteomes" id="UP000769157">
    <property type="component" value="Unassembled WGS sequence"/>
</dbReference>
<organism evidence="2 3">
    <name type="scientific">Ogataea philodendri</name>
    <dbReference type="NCBI Taxonomy" id="1378263"/>
    <lineage>
        <taxon>Eukaryota</taxon>
        <taxon>Fungi</taxon>
        <taxon>Dikarya</taxon>
        <taxon>Ascomycota</taxon>
        <taxon>Saccharomycotina</taxon>
        <taxon>Pichiomycetes</taxon>
        <taxon>Pichiales</taxon>
        <taxon>Pichiaceae</taxon>
        <taxon>Ogataea</taxon>
    </lineage>
</organism>
<proteinExistence type="predicted"/>
<dbReference type="AlphaFoldDB" id="A0A9P8T6U3"/>
<reference evidence="2" key="1">
    <citation type="journal article" date="2021" name="Open Biol.">
        <title>Shared evolutionary footprints suggest mitochondrial oxidative damage underlies multiple complex I losses in fungi.</title>
        <authorList>
            <person name="Schikora-Tamarit M.A."/>
            <person name="Marcet-Houben M."/>
            <person name="Nosek J."/>
            <person name="Gabaldon T."/>
        </authorList>
    </citation>
    <scope>NUCLEOTIDE SEQUENCE</scope>
    <source>
        <strain evidence="2">CBS6075</strain>
    </source>
</reference>
<evidence type="ECO:0000256" key="1">
    <source>
        <dbReference type="SAM" id="MobiDB-lite"/>
    </source>
</evidence>
<comment type="caution">
    <text evidence="2">The sequence shown here is derived from an EMBL/GenBank/DDBJ whole genome shotgun (WGS) entry which is preliminary data.</text>
</comment>
<protein>
    <submittedName>
        <fullName evidence="2">Uncharacterized protein</fullName>
    </submittedName>
</protein>
<name>A0A9P8T6U3_9ASCO</name>
<sequence length="799" mass="88361">MNNQVQTTHLCKLELLVFNTSLVDLFPNGNIGSLSSTVNSRLVVLQVNQGGSKLGVVGYIGVDQLGSIVVLVGVQLVTNRFQVSNVGQLQELLDLAQLAKRSVSVDDGLVNLWLSESLSSHQQVWNKLFLLTSMLSDINDLLKVGRVTSLQIRVDSLWNSQTVQLSGTKLRPQFRLLKLLGVVLTSVKRHDIFNQNLHGVGVSLKLVINNACNDGLSLNGDGSKMIFSNSSVNSPGRSFSMNAFTAMETGCGSSSSGTAVPTTWSTNCLRWMLSSDNTLPQRARSDLLSRYLAWYLYMAFSFVMLINSSSLKPLSVVLVVLKQEFLWVVVGVNVDLGKSVVDGLVCGTRLQSSLQERQQDLESVSLFHLLTKLGNWNLSKNGLQERLDHTLVTVNIKQSCNNLCGLGWVDLLNINLNELEELVLVKVQNQVMNKVESIANNDQCNLDDNLQVLGQVLGQHFSQTCNRLFNIQLSKVCHKPVNRQCIGVNNDSLDVLDVFVVLQSSLVETSFLTKSSNGWSIIVREHGVSKNGIGNLWGMQQVNFNKLGGLIWVDSQDVLNQNSEVWMVVGLFTVWQDLVELSQLSETGDHLGRHFRLVVDSQGQGCVEGFHKVTEFFRVIQFIFLEVLFKGLDSVLLQKRSHQLQSFVFVKSTSIQQVNQVLQDWGRLARRCWQRLESGDCVWDSQLNRGSCNLNGCSVVTLGKRLVELLREERLGTRKTCSGSQVQSKLDVTEVLQDVGNNSIVGHLDSKHRTASVNSNHSGTLVETGGSENRVGGDSVEEDLFSGFEVVQVDEAELG</sequence>
<dbReference type="RefSeq" id="XP_046062272.1">
    <property type="nucleotide sequence ID" value="XM_046204053.1"/>
</dbReference>
<dbReference type="OrthoDB" id="10549354at2759"/>
<evidence type="ECO:0000313" key="2">
    <source>
        <dbReference type="EMBL" id="KAH3667460.1"/>
    </source>
</evidence>
<dbReference type="GeneID" id="70235076"/>
<keyword evidence="3" id="KW-1185">Reference proteome</keyword>
<feature type="region of interest" description="Disordered" evidence="1">
    <location>
        <begin position="753"/>
        <end position="777"/>
    </location>
</feature>
<accession>A0A9P8T6U3</accession>
<feature type="compositionally biased region" description="Polar residues" evidence="1">
    <location>
        <begin position="755"/>
        <end position="765"/>
    </location>
</feature>